<evidence type="ECO:0000259" key="4">
    <source>
        <dbReference type="Pfam" id="PF01926"/>
    </source>
</evidence>
<feature type="domain" description="G" evidence="4">
    <location>
        <begin position="137"/>
        <end position="245"/>
    </location>
</feature>
<dbReference type="Pfam" id="PF01926">
    <property type="entry name" value="MMR_HSR1"/>
    <property type="match status" value="1"/>
</dbReference>
<accession>A0A0G2HZE6</accession>
<dbReference type="Proteomes" id="UP000034164">
    <property type="component" value="Unassembled WGS sequence"/>
</dbReference>
<dbReference type="InterPro" id="IPR027417">
    <property type="entry name" value="P-loop_NTPase"/>
</dbReference>
<organism evidence="5 6">
    <name type="scientific">[Emmonsia] crescens</name>
    <dbReference type="NCBI Taxonomy" id="73230"/>
    <lineage>
        <taxon>Eukaryota</taxon>
        <taxon>Fungi</taxon>
        <taxon>Dikarya</taxon>
        <taxon>Ascomycota</taxon>
        <taxon>Pezizomycotina</taxon>
        <taxon>Eurotiomycetes</taxon>
        <taxon>Eurotiomycetidae</taxon>
        <taxon>Onygenales</taxon>
        <taxon>Ajellomycetaceae</taxon>
        <taxon>Emergomyces</taxon>
    </lineage>
</organism>
<evidence type="ECO:0000313" key="6">
    <source>
        <dbReference type="Proteomes" id="UP000034164"/>
    </source>
</evidence>
<dbReference type="SUPFAM" id="SSF52540">
    <property type="entry name" value="P-loop containing nucleoside triphosphate hydrolases"/>
    <property type="match status" value="1"/>
</dbReference>
<feature type="binding site" evidence="3">
    <location>
        <position position="199"/>
    </location>
    <ligand>
        <name>GTP</name>
        <dbReference type="ChEBI" id="CHEBI:37565"/>
    </ligand>
</feature>
<dbReference type="GO" id="GO:0032543">
    <property type="term" value="P:mitochondrial translation"/>
    <property type="evidence" value="ECO:0007669"/>
    <property type="project" value="TreeGrafter"/>
</dbReference>
<dbReference type="VEuPathDB" id="FungiDB:EMCG_02014"/>
<sequence>MAAMASTFVPRAAFPAIDSIPRTYFLGHHKAGLEKMKKMLSSIDHVIECRDFRIPATSINPVFEEALGEKPRWIVYTKRDLGGDLKLGNLRHEHKIQRWHKSSKAFFTSRFDKNTIIPIIKALKAQPFNTNKLTGARILVVGMPNIGKSSLINALRNYVMKKGKVAKTGADPGVTRKVGTGIKILERSQGSVYVHDTPGVFMPYMPDSESMLKLALCGCVKHTIIPTITLADYLLYQINIHKPRVYEKYSQPTNEIISFLESFGRKTGCFAKGGAPDLEAAARKTVHMFREGKLGTFIMDNVVETTLKLKEERLAAMGGSINQAKKAEKQAKREEHMETVEIV</sequence>
<dbReference type="PIRSF" id="PIRSF006230">
    <property type="entry name" value="MG442"/>
    <property type="match status" value="1"/>
</dbReference>
<evidence type="ECO:0000313" key="5">
    <source>
        <dbReference type="EMBL" id="KKZ63707.1"/>
    </source>
</evidence>
<dbReference type="InterPro" id="IPR016478">
    <property type="entry name" value="GTPase_MTG1"/>
</dbReference>
<dbReference type="GO" id="GO:0005525">
    <property type="term" value="F:GTP binding"/>
    <property type="evidence" value="ECO:0007669"/>
    <property type="project" value="UniProtKB-KW"/>
</dbReference>
<evidence type="ECO:0000256" key="1">
    <source>
        <dbReference type="ARBA" id="ARBA00022741"/>
    </source>
</evidence>
<dbReference type="AlphaFoldDB" id="A0A0G2HZE6"/>
<dbReference type="GO" id="GO:0003924">
    <property type="term" value="F:GTPase activity"/>
    <property type="evidence" value="ECO:0007669"/>
    <property type="project" value="TreeGrafter"/>
</dbReference>
<reference evidence="6" key="1">
    <citation type="journal article" date="2015" name="PLoS Genet.">
        <title>The dynamic genome and transcriptome of the human fungal pathogen Blastomyces and close relative Emmonsia.</title>
        <authorList>
            <person name="Munoz J.F."/>
            <person name="Gauthier G.M."/>
            <person name="Desjardins C.A."/>
            <person name="Gallo J.E."/>
            <person name="Holder J."/>
            <person name="Sullivan T.D."/>
            <person name="Marty A.J."/>
            <person name="Carmen J.C."/>
            <person name="Chen Z."/>
            <person name="Ding L."/>
            <person name="Gujja S."/>
            <person name="Magrini V."/>
            <person name="Misas E."/>
            <person name="Mitreva M."/>
            <person name="Priest M."/>
            <person name="Saif S."/>
            <person name="Whiston E.A."/>
            <person name="Young S."/>
            <person name="Zeng Q."/>
            <person name="Goldman W.E."/>
            <person name="Mardis E.R."/>
            <person name="Taylor J.W."/>
            <person name="McEwen J.G."/>
            <person name="Clay O.K."/>
            <person name="Klein B.S."/>
            <person name="Cuomo C.A."/>
        </authorList>
    </citation>
    <scope>NUCLEOTIDE SEQUENCE [LARGE SCALE GENOMIC DNA]</scope>
    <source>
        <strain evidence="6">UAMH 3008</strain>
    </source>
</reference>
<dbReference type="Gene3D" id="3.40.50.300">
    <property type="entry name" value="P-loop containing nucleotide triphosphate hydrolases"/>
    <property type="match status" value="1"/>
</dbReference>
<dbReference type="OrthoDB" id="269151at2759"/>
<dbReference type="InterPro" id="IPR006073">
    <property type="entry name" value="GTP-bd"/>
</dbReference>
<dbReference type="PANTHER" id="PTHR45782:SF4">
    <property type="entry name" value="MITOCHONDRIAL RIBOSOME-ASSOCIATED GTPASE 1"/>
    <property type="match status" value="1"/>
</dbReference>
<proteinExistence type="predicted"/>
<gene>
    <name evidence="5" type="ORF">EMCG_02014</name>
</gene>
<dbReference type="GO" id="GO:0005739">
    <property type="term" value="C:mitochondrion"/>
    <property type="evidence" value="ECO:0007669"/>
    <property type="project" value="TreeGrafter"/>
</dbReference>
<name>A0A0G2HZE6_9EURO</name>
<evidence type="ECO:0000256" key="3">
    <source>
        <dbReference type="PIRSR" id="PIRSR006230-1"/>
    </source>
</evidence>
<protein>
    <recommendedName>
        <fullName evidence="4">G domain-containing protein</fullName>
    </recommendedName>
</protein>
<dbReference type="Gene3D" id="1.10.1580.10">
    <property type="match status" value="1"/>
</dbReference>
<keyword evidence="1 3" id="KW-0547">Nucleotide-binding</keyword>
<comment type="caution">
    <text evidence="5">The sequence shown here is derived from an EMBL/GenBank/DDBJ whole genome shotgun (WGS) entry which is preliminary data.</text>
</comment>
<evidence type="ECO:0000256" key="2">
    <source>
        <dbReference type="ARBA" id="ARBA00023134"/>
    </source>
</evidence>
<dbReference type="InterPro" id="IPR023179">
    <property type="entry name" value="GTP-bd_ortho_bundle_sf"/>
</dbReference>
<dbReference type="EMBL" id="LCZI01000929">
    <property type="protein sequence ID" value="KKZ63707.1"/>
    <property type="molecule type" value="Genomic_DNA"/>
</dbReference>
<dbReference type="PANTHER" id="PTHR45782">
    <property type="entry name" value="MITOCHONDRIAL RIBOSOME-ASSOCIATED GTPASE 1"/>
    <property type="match status" value="1"/>
</dbReference>
<feature type="binding site" evidence="3">
    <location>
        <begin position="145"/>
        <end position="150"/>
    </location>
    <ligand>
        <name>GTP</name>
        <dbReference type="ChEBI" id="CHEBI:37565"/>
    </ligand>
</feature>
<keyword evidence="2 3" id="KW-0342">GTP-binding</keyword>